<dbReference type="Gene3D" id="3.90.79.10">
    <property type="entry name" value="Nucleoside Triphosphate Pyrophosphohydrolase"/>
    <property type="match status" value="1"/>
</dbReference>
<accession>A0A0J8G707</accession>
<proteinExistence type="predicted"/>
<gene>
    <name evidence="1" type="ORF">X560_2218</name>
</gene>
<dbReference type="InterPro" id="IPR015797">
    <property type="entry name" value="NUDIX_hydrolase-like_dom_sf"/>
</dbReference>
<sequence length="151" mass="17356">MGNWNRTFNIYGLYIHKQHILVVLRESGPFMHKYDLPGGSVLEDEMLDDALKRHLSSYHVFPEAKRSLGTFDFLVAHDMNGKRLLHQICALYLVDLNFEKDTAVPLIFEATKKEPKKYKFLSFDKISAQTASPILVKAKELALELEAQSFL</sequence>
<dbReference type="AlphaFoldDB" id="A0A0J8G707"/>
<keyword evidence="2" id="KW-1185">Reference proteome</keyword>
<dbReference type="RefSeq" id="WP_007474565.1">
    <property type="nucleotide sequence ID" value="NZ_KQ130619.1"/>
</dbReference>
<protein>
    <submittedName>
        <fullName evidence="1">NUDIX hydrolase</fullName>
    </submittedName>
</protein>
<keyword evidence="1" id="KW-0378">Hydrolase</keyword>
<evidence type="ECO:0000313" key="1">
    <source>
        <dbReference type="EMBL" id="KMT58392.1"/>
    </source>
</evidence>
<dbReference type="GO" id="GO:0016787">
    <property type="term" value="F:hydrolase activity"/>
    <property type="evidence" value="ECO:0007669"/>
    <property type="project" value="UniProtKB-KW"/>
</dbReference>
<comment type="caution">
    <text evidence="1">The sequence shown here is derived from an EMBL/GenBank/DDBJ whole genome shotgun (WGS) entry which is preliminary data.</text>
</comment>
<dbReference type="Proteomes" id="UP000052258">
    <property type="component" value="Unassembled WGS sequence"/>
</dbReference>
<name>A0A0J8G707_9LIST</name>
<dbReference type="SUPFAM" id="SSF55811">
    <property type="entry name" value="Nudix"/>
    <property type="match status" value="1"/>
</dbReference>
<dbReference type="OrthoDB" id="369191at2"/>
<organism evidence="1 2">
    <name type="scientific">Listeria fleischmannii 1991</name>
    <dbReference type="NCBI Taxonomy" id="1430899"/>
    <lineage>
        <taxon>Bacteria</taxon>
        <taxon>Bacillati</taxon>
        <taxon>Bacillota</taxon>
        <taxon>Bacilli</taxon>
        <taxon>Bacillales</taxon>
        <taxon>Listeriaceae</taxon>
        <taxon>Listeria</taxon>
    </lineage>
</organism>
<evidence type="ECO:0000313" key="2">
    <source>
        <dbReference type="Proteomes" id="UP000052258"/>
    </source>
</evidence>
<dbReference type="EMBL" id="AZHO01000030">
    <property type="protein sequence ID" value="KMT58392.1"/>
    <property type="molecule type" value="Genomic_DNA"/>
</dbReference>
<reference evidence="1 2" key="1">
    <citation type="journal article" date="2015" name="Genome Biol. Evol.">
        <title>Comparative Genomics of Listeria Sensu Lato: Genus-Wide Differences in Evolutionary Dynamics and the Progressive Gain of Complex, Potentially Pathogenicity-Related Traits through Lateral Gene Transfer.</title>
        <authorList>
            <person name="Chiara M."/>
            <person name="Caruso M."/>
            <person name="D'Erchia A.M."/>
            <person name="Manzari C."/>
            <person name="Fraccalvieri R."/>
            <person name="Goffredo E."/>
            <person name="Latorre L."/>
            <person name="Miccolupo A."/>
            <person name="Padalino I."/>
            <person name="Santagada G."/>
            <person name="Chiocco D."/>
            <person name="Pesole G."/>
            <person name="Horner D.S."/>
            <person name="Parisi A."/>
        </authorList>
    </citation>
    <scope>NUCLEOTIDE SEQUENCE [LARGE SCALE GENOMIC DNA]</scope>
    <source>
        <strain evidence="1 2">1991</strain>
    </source>
</reference>
<dbReference type="PATRIC" id="fig|1430899.3.peg.2267"/>